<protein>
    <submittedName>
        <fullName evidence="1">Uncharacterized protein</fullName>
    </submittedName>
</protein>
<sequence length="951" mass="104214">MENLILLAESMQQASALLADEESEDVSTQDATFLNVVAVGNTGAGKSAVLNSLIGHAVLPTGENGATRAPILVDLESDKSGSKKGLAVLHSDGRAHQVSASEIRHSLQGRFSKLISNPSRGQPEDIHLMLRSSTAPPLRLIDLPGLDQRDSSEDSLVHRYARSNDAVLLLVVPAPSVREITGSQALRVIQDIDGDGSRTVGVISKVDQAVSDQRSLVAVQALLSGEGPTLTSKIPWVAMIGQSVSIAAAHAGSVGKDDSLETAWRAEMESLKSILSGASPAKLGRVALLDTIARQIRNQIKRRLPTLLSGLEGRSQIVEEELVRLGEQLVQTEEGTRAIALELCREFEDRFLLHINTGEGGSHRVIASFEGSLPKRIKQLPLGDLFELSNLKKVVLEADGYLPYLFSPEKGLRELIRRALELAKDPAKQCVDEVHRILVDIVASTASSTPGLGRYPPLKREIVAIASAALDDYRLEAKKMVTDLVDMERAFVPPQHFGRLVQRRFDRLRREDELKTRASKKAQDTEQVLLNRATSGQANGQTGGSLKSLKGQTASSEKDTKETTSQNSGTGEDLLAGYLMKKSGKNDTWSKRWFVLTEKTNKLGYTKKQEEKRFRDIINLEECLIEDAPDKENIADNGTTKSSAAKDLPNGTDAAASAGLVFKISNKVPYKTVMKAHHAVFLRAANMAEKMEWMTRLRNCTQTGKGTSNKGPVPSQASEPVVPLRTSVSDSALDTVVLRRPIDPEEDMKMMAQEVRDYVEAVLNSLSANIPKASVFCQVERAKDSMLGTLYKSLRYNTNPQQDLSRAVSDEQNRFSLSVLSTTRVKELLQEDQEVKRHRERCQRQASLISKLTRQLSIHEAQASIGNGSIEGTSSSGSFEYEDWRAAFEDAGRSRSSSDFHRQAESPRTSSNGRLSSRRHSDSEENGDASRRTPNRRPPPPPSSGAPVYRY</sequence>
<keyword evidence="2" id="KW-1185">Reference proteome</keyword>
<gene>
    <name evidence="1" type="ORF">O6H91_03G105200</name>
</gene>
<organism evidence="1 2">
    <name type="scientific">Diphasiastrum complanatum</name>
    <name type="common">Issler's clubmoss</name>
    <name type="synonym">Lycopodium complanatum</name>
    <dbReference type="NCBI Taxonomy" id="34168"/>
    <lineage>
        <taxon>Eukaryota</taxon>
        <taxon>Viridiplantae</taxon>
        <taxon>Streptophyta</taxon>
        <taxon>Embryophyta</taxon>
        <taxon>Tracheophyta</taxon>
        <taxon>Lycopodiopsida</taxon>
        <taxon>Lycopodiales</taxon>
        <taxon>Lycopodiaceae</taxon>
        <taxon>Lycopodioideae</taxon>
        <taxon>Diphasiastrum</taxon>
    </lineage>
</organism>
<reference evidence="2" key="1">
    <citation type="journal article" date="2024" name="Proc. Natl. Acad. Sci. U.S.A.">
        <title>Extraordinary preservation of gene collinearity over three hundred million years revealed in homosporous lycophytes.</title>
        <authorList>
            <person name="Li C."/>
            <person name="Wickell D."/>
            <person name="Kuo L.Y."/>
            <person name="Chen X."/>
            <person name="Nie B."/>
            <person name="Liao X."/>
            <person name="Peng D."/>
            <person name="Ji J."/>
            <person name="Jenkins J."/>
            <person name="Williams M."/>
            <person name="Shu S."/>
            <person name="Plott C."/>
            <person name="Barry K."/>
            <person name="Rajasekar S."/>
            <person name="Grimwood J."/>
            <person name="Han X."/>
            <person name="Sun S."/>
            <person name="Hou Z."/>
            <person name="He W."/>
            <person name="Dai G."/>
            <person name="Sun C."/>
            <person name="Schmutz J."/>
            <person name="Leebens-Mack J.H."/>
            <person name="Li F.W."/>
            <person name="Wang L."/>
        </authorList>
    </citation>
    <scope>NUCLEOTIDE SEQUENCE [LARGE SCALE GENOMIC DNA]</scope>
    <source>
        <strain evidence="2">cv. PW_Plant_1</strain>
    </source>
</reference>
<accession>A0ACC2EA14</accession>
<name>A0ACC2EA14_DIPCM</name>
<proteinExistence type="predicted"/>
<dbReference type="Proteomes" id="UP001162992">
    <property type="component" value="Chromosome 3"/>
</dbReference>
<comment type="caution">
    <text evidence="1">The sequence shown here is derived from an EMBL/GenBank/DDBJ whole genome shotgun (WGS) entry which is preliminary data.</text>
</comment>
<evidence type="ECO:0000313" key="1">
    <source>
        <dbReference type="EMBL" id="KAJ7563307.1"/>
    </source>
</evidence>
<dbReference type="EMBL" id="CM055094">
    <property type="protein sequence ID" value="KAJ7563307.1"/>
    <property type="molecule type" value="Genomic_DNA"/>
</dbReference>
<evidence type="ECO:0000313" key="2">
    <source>
        <dbReference type="Proteomes" id="UP001162992"/>
    </source>
</evidence>